<feature type="transmembrane region" description="Helical" evidence="6">
    <location>
        <begin position="344"/>
        <end position="365"/>
    </location>
</feature>
<comment type="subcellular location">
    <subcellularLocation>
        <location evidence="1">Membrane</location>
        <topology evidence="1">Multi-pass membrane protein</topology>
    </subcellularLocation>
</comment>
<evidence type="ECO:0000256" key="3">
    <source>
        <dbReference type="ARBA" id="ARBA00022692"/>
    </source>
</evidence>
<dbReference type="CDD" id="cd01115">
    <property type="entry name" value="SLC13_permease"/>
    <property type="match status" value="1"/>
</dbReference>
<dbReference type="Proteomes" id="UP000827092">
    <property type="component" value="Unassembled WGS sequence"/>
</dbReference>
<reference evidence="7 8" key="1">
    <citation type="journal article" date="2022" name="Nat. Ecol. Evol.">
        <title>A masculinizing supergene underlies an exaggerated male reproductive morph in a spider.</title>
        <authorList>
            <person name="Hendrickx F."/>
            <person name="De Corte Z."/>
            <person name="Sonet G."/>
            <person name="Van Belleghem S.M."/>
            <person name="Kostlbacher S."/>
            <person name="Vangestel C."/>
        </authorList>
    </citation>
    <scope>NUCLEOTIDE SEQUENCE [LARGE SCALE GENOMIC DNA]</scope>
    <source>
        <strain evidence="7">W744_W776</strain>
    </source>
</reference>
<dbReference type="GO" id="GO:0005886">
    <property type="term" value="C:plasma membrane"/>
    <property type="evidence" value="ECO:0007669"/>
    <property type="project" value="TreeGrafter"/>
</dbReference>
<dbReference type="InterPro" id="IPR001898">
    <property type="entry name" value="SLC13A/DASS"/>
</dbReference>
<feature type="transmembrane region" description="Helical" evidence="6">
    <location>
        <begin position="496"/>
        <end position="520"/>
    </location>
</feature>
<comment type="similarity">
    <text evidence="2">Belongs to the SLC13A/DASS transporter (TC 2.A.47) family. NADC subfamily.</text>
</comment>
<evidence type="ECO:0008006" key="9">
    <source>
        <dbReference type="Google" id="ProtNLM"/>
    </source>
</evidence>
<feature type="transmembrane region" description="Helical" evidence="6">
    <location>
        <begin position="415"/>
        <end position="444"/>
    </location>
</feature>
<evidence type="ECO:0000256" key="5">
    <source>
        <dbReference type="ARBA" id="ARBA00023136"/>
    </source>
</evidence>
<feature type="transmembrane region" description="Helical" evidence="6">
    <location>
        <begin position="12"/>
        <end position="30"/>
    </location>
</feature>
<feature type="transmembrane region" description="Helical" evidence="6">
    <location>
        <begin position="121"/>
        <end position="139"/>
    </location>
</feature>
<feature type="transmembrane region" description="Helical" evidence="6">
    <location>
        <begin position="58"/>
        <end position="76"/>
    </location>
</feature>
<accession>A0AAV6VDK2</accession>
<gene>
    <name evidence="7" type="ORF">JTE90_017221</name>
</gene>
<feature type="transmembrane region" description="Helical" evidence="6">
    <location>
        <begin position="306"/>
        <end position="324"/>
    </location>
</feature>
<feature type="transmembrane region" description="Helical" evidence="6">
    <location>
        <begin position="251"/>
        <end position="274"/>
    </location>
</feature>
<dbReference type="GO" id="GO:0015141">
    <property type="term" value="F:succinate transmembrane transporter activity"/>
    <property type="evidence" value="ECO:0007669"/>
    <property type="project" value="TreeGrafter"/>
</dbReference>
<dbReference type="Pfam" id="PF00939">
    <property type="entry name" value="Na_sulph_symp"/>
    <property type="match status" value="1"/>
</dbReference>
<name>A0AAV6VDK2_9ARAC</name>
<proteinExistence type="inferred from homology"/>
<dbReference type="GO" id="GO:0015137">
    <property type="term" value="F:citrate transmembrane transporter activity"/>
    <property type="evidence" value="ECO:0007669"/>
    <property type="project" value="TreeGrafter"/>
</dbReference>
<evidence type="ECO:0000256" key="6">
    <source>
        <dbReference type="SAM" id="Phobius"/>
    </source>
</evidence>
<evidence type="ECO:0000256" key="1">
    <source>
        <dbReference type="ARBA" id="ARBA00004141"/>
    </source>
</evidence>
<organism evidence="7 8">
    <name type="scientific">Oedothorax gibbosus</name>
    <dbReference type="NCBI Taxonomy" id="931172"/>
    <lineage>
        <taxon>Eukaryota</taxon>
        <taxon>Metazoa</taxon>
        <taxon>Ecdysozoa</taxon>
        <taxon>Arthropoda</taxon>
        <taxon>Chelicerata</taxon>
        <taxon>Arachnida</taxon>
        <taxon>Araneae</taxon>
        <taxon>Araneomorphae</taxon>
        <taxon>Entelegynae</taxon>
        <taxon>Araneoidea</taxon>
        <taxon>Linyphiidae</taxon>
        <taxon>Erigoninae</taxon>
        <taxon>Oedothorax</taxon>
    </lineage>
</organism>
<dbReference type="PANTHER" id="PTHR10283">
    <property type="entry name" value="SOLUTE CARRIER FAMILY 13 MEMBER"/>
    <property type="match status" value="1"/>
</dbReference>
<keyword evidence="5 6" id="KW-0472">Membrane</keyword>
<comment type="caution">
    <text evidence="7">The sequence shown here is derived from an EMBL/GenBank/DDBJ whole genome shotgun (WGS) entry which is preliminary data.</text>
</comment>
<sequence>MESIRKLCSKRLFSAVASVALGLALLPLALSPHKEWRCAFVIVWVAGMWLLEPVPVAATALLPVVLFPVLGIASSAETTVQYMKETYMMFLGGLMVAIAVEECKLHERIALRVLLFVGTDIKWLMLGFMLTTMVLSMWVSNTATTAMMVPIVHAVMGRITAAEDIPMHEGSSLTESKHVFDTEEENKSVGSRQSCDAGGVSSLRVALLLSICYSANIGGTGTLTGTGPNIILKGMLEELHPGSTEVTFATWLLYNVPGMVLCVFMGWIYLWMVYVKCSNVDHNLASKEDIHRIISQRYKKLGSPKCNELTVIGIFLMLVLLWIFREPKFVSGWAELLGVNVGDSVPAIGASFLLFMIPAGGAPILKWQTVQQKLPWGVILLTGGGFALAHGAQVSGLSSLVGERLASLSVLPPTAIITVLCLMTAAITEVVSNSTAATILLPVLSQMALSIGVNPLSLMLPVTVSCSYAFMLPVATPPNAIAFESGGMTTAQMAKPGIVMNVVCCAVQIFMVHTLGVAIFDLGTFPNGRTKPLQP</sequence>
<dbReference type="EMBL" id="JAFNEN010000098">
    <property type="protein sequence ID" value="KAG8194779.1"/>
    <property type="molecule type" value="Genomic_DNA"/>
</dbReference>
<evidence type="ECO:0000313" key="7">
    <source>
        <dbReference type="EMBL" id="KAG8194779.1"/>
    </source>
</evidence>
<keyword evidence="4 6" id="KW-1133">Transmembrane helix</keyword>
<evidence type="ECO:0000256" key="2">
    <source>
        <dbReference type="ARBA" id="ARBA00006772"/>
    </source>
</evidence>
<dbReference type="PANTHER" id="PTHR10283:SF82">
    <property type="entry name" value="SOLUTE CARRIER FAMILY 13 MEMBER 2"/>
    <property type="match status" value="1"/>
</dbReference>
<evidence type="ECO:0000313" key="8">
    <source>
        <dbReference type="Proteomes" id="UP000827092"/>
    </source>
</evidence>
<keyword evidence="8" id="KW-1185">Reference proteome</keyword>
<keyword evidence="3 6" id="KW-0812">Transmembrane</keyword>
<dbReference type="AlphaFoldDB" id="A0AAV6VDK2"/>
<feature type="transmembrane region" description="Helical" evidence="6">
    <location>
        <begin position="377"/>
        <end position="395"/>
    </location>
</feature>
<evidence type="ECO:0000256" key="4">
    <source>
        <dbReference type="ARBA" id="ARBA00022989"/>
    </source>
</evidence>
<protein>
    <recommendedName>
        <fullName evidence="9">Solute carrier family 13 member 5</fullName>
    </recommendedName>
</protein>